<evidence type="ECO:0000259" key="8">
    <source>
        <dbReference type="PROSITE" id="PS50893"/>
    </source>
</evidence>
<dbReference type="Gene3D" id="3.40.50.300">
    <property type="entry name" value="P-loop containing nucleotide triphosphate hydrolases"/>
    <property type="match status" value="1"/>
</dbReference>
<comment type="caution">
    <text evidence="9">The sequence shown here is derived from an EMBL/GenBank/DDBJ whole genome shotgun (WGS) entry which is preliminary data.</text>
</comment>
<dbReference type="GO" id="GO:0005524">
    <property type="term" value="F:ATP binding"/>
    <property type="evidence" value="ECO:0007669"/>
    <property type="project" value="UniProtKB-KW"/>
</dbReference>
<dbReference type="CDD" id="cd03257">
    <property type="entry name" value="ABC_NikE_OppD_transporters"/>
    <property type="match status" value="1"/>
</dbReference>
<evidence type="ECO:0000256" key="7">
    <source>
        <dbReference type="ARBA" id="ARBA00023136"/>
    </source>
</evidence>
<dbReference type="InterPro" id="IPR003439">
    <property type="entry name" value="ABC_transporter-like_ATP-bd"/>
</dbReference>
<name>A0A0R1U834_9LACO</name>
<dbReference type="InterPro" id="IPR003593">
    <property type="entry name" value="AAA+_ATPase"/>
</dbReference>
<dbReference type="PROSITE" id="PS00211">
    <property type="entry name" value="ABC_TRANSPORTER_1"/>
    <property type="match status" value="1"/>
</dbReference>
<evidence type="ECO:0000256" key="4">
    <source>
        <dbReference type="ARBA" id="ARBA00022475"/>
    </source>
</evidence>
<dbReference type="PANTHER" id="PTHR43297:SF2">
    <property type="entry name" value="DIPEPTIDE TRANSPORT ATP-BINDING PROTEIN DPPD"/>
    <property type="match status" value="1"/>
</dbReference>
<accession>A0A0R1U834</accession>
<dbReference type="PANTHER" id="PTHR43297">
    <property type="entry name" value="OLIGOPEPTIDE TRANSPORT ATP-BINDING PROTEIN APPD"/>
    <property type="match status" value="1"/>
</dbReference>
<dbReference type="InterPro" id="IPR013563">
    <property type="entry name" value="Oligopep_ABC_C"/>
</dbReference>
<dbReference type="AlphaFoldDB" id="A0A0R1U834"/>
<dbReference type="InterPro" id="IPR017871">
    <property type="entry name" value="ABC_transporter-like_CS"/>
</dbReference>
<evidence type="ECO:0000256" key="5">
    <source>
        <dbReference type="ARBA" id="ARBA00022741"/>
    </source>
</evidence>
<keyword evidence="4" id="KW-1003">Cell membrane</keyword>
<evidence type="ECO:0000256" key="2">
    <source>
        <dbReference type="ARBA" id="ARBA00005417"/>
    </source>
</evidence>
<reference evidence="9 10" key="1">
    <citation type="journal article" date="2015" name="Genome Announc.">
        <title>Expanding the biotechnology potential of lactobacilli through comparative genomics of 213 strains and associated genera.</title>
        <authorList>
            <person name="Sun Z."/>
            <person name="Harris H.M."/>
            <person name="McCann A."/>
            <person name="Guo C."/>
            <person name="Argimon S."/>
            <person name="Zhang W."/>
            <person name="Yang X."/>
            <person name="Jeffery I.B."/>
            <person name="Cooney J.C."/>
            <person name="Kagawa T.F."/>
            <person name="Liu W."/>
            <person name="Song Y."/>
            <person name="Salvetti E."/>
            <person name="Wrobel A."/>
            <person name="Rasinkangas P."/>
            <person name="Parkhill J."/>
            <person name="Rea M.C."/>
            <person name="O'Sullivan O."/>
            <person name="Ritari J."/>
            <person name="Douillard F.P."/>
            <person name="Paul Ross R."/>
            <person name="Yang R."/>
            <person name="Briner A.E."/>
            <person name="Felis G.E."/>
            <person name="de Vos W.M."/>
            <person name="Barrangou R."/>
            <person name="Klaenhammer T.R."/>
            <person name="Caufield P.W."/>
            <person name="Cui Y."/>
            <person name="Zhang H."/>
            <person name="O'Toole P.W."/>
        </authorList>
    </citation>
    <scope>NUCLEOTIDE SEQUENCE [LARGE SCALE GENOMIC DNA]</scope>
    <source>
        <strain evidence="9 10">DSM 16634</strain>
    </source>
</reference>
<dbReference type="STRING" id="1423724.FC32_GL001808"/>
<dbReference type="PATRIC" id="fig|1423724.4.peg.1885"/>
<evidence type="ECO:0000313" key="10">
    <source>
        <dbReference type="Proteomes" id="UP000051324"/>
    </source>
</evidence>
<evidence type="ECO:0000256" key="3">
    <source>
        <dbReference type="ARBA" id="ARBA00022448"/>
    </source>
</evidence>
<dbReference type="InterPro" id="IPR027417">
    <property type="entry name" value="P-loop_NTPase"/>
</dbReference>
<dbReference type="NCBIfam" id="TIGR01727">
    <property type="entry name" value="oligo_HPY"/>
    <property type="match status" value="1"/>
</dbReference>
<dbReference type="eggNOG" id="COG0444">
    <property type="taxonomic scope" value="Bacteria"/>
</dbReference>
<keyword evidence="10" id="KW-1185">Reference proteome</keyword>
<protein>
    <submittedName>
        <fullName evidence="9">Oligopeptide transport ATP-binding protein</fullName>
    </submittedName>
</protein>
<sequence>MAERILDVKNLKIDFHTYAGEVKAIRDVSFHLNKGETLAIVGESGSGKSVTTKSIMGLLASNAKVVGGQIMFRGQDLLQKTEKEMQKIRGKDIAMIFQDPMTSLDPTMKIGRQIAEPLMVHKNMDKKKAMAQALEILKLVGIKNAEERFNNYPHQFSGGQRQRIVIAIALVCYPEILIADEPTTALDVTIQAQILNLMKELQEKIETSIIFITHDLGVVAGMADRVAVMYAGQIVEYGTVDEIFYNPKHPYTWGLLNSMPTLSSTKLEAIPGTPPDLLDPPKGDPFAARNPYAMKIDAQKQPPFFKVSDSHYAATWLLHPDAPAIEPPAEIIRRAKIWREIQEQEEVARNRREKAQKEAAKGK</sequence>
<evidence type="ECO:0000256" key="6">
    <source>
        <dbReference type="ARBA" id="ARBA00022840"/>
    </source>
</evidence>
<dbReference type="RefSeq" id="WP_025087290.1">
    <property type="nucleotide sequence ID" value="NZ_AZFT01000006.1"/>
</dbReference>
<comment type="similarity">
    <text evidence="2">Belongs to the ABC transporter superfamily.</text>
</comment>
<dbReference type="Pfam" id="PF08352">
    <property type="entry name" value="oligo_HPY"/>
    <property type="match status" value="1"/>
</dbReference>
<proteinExistence type="inferred from homology"/>
<keyword evidence="3" id="KW-0813">Transport</keyword>
<keyword evidence="7" id="KW-0472">Membrane</keyword>
<dbReference type="GO" id="GO:0015833">
    <property type="term" value="P:peptide transport"/>
    <property type="evidence" value="ECO:0007669"/>
    <property type="project" value="InterPro"/>
</dbReference>
<dbReference type="EMBL" id="AZFT01000006">
    <property type="protein sequence ID" value="KRL87189.1"/>
    <property type="molecule type" value="Genomic_DNA"/>
</dbReference>
<dbReference type="Proteomes" id="UP000051324">
    <property type="component" value="Unassembled WGS sequence"/>
</dbReference>
<dbReference type="FunFam" id="3.40.50.300:FF:000016">
    <property type="entry name" value="Oligopeptide ABC transporter ATP-binding component"/>
    <property type="match status" value="1"/>
</dbReference>
<evidence type="ECO:0000313" key="9">
    <source>
        <dbReference type="EMBL" id="KRL87189.1"/>
    </source>
</evidence>
<gene>
    <name evidence="9" type="ORF">FC32_GL001808</name>
</gene>
<dbReference type="OrthoDB" id="9802264at2"/>
<dbReference type="SUPFAM" id="SSF52540">
    <property type="entry name" value="P-loop containing nucleoside triphosphate hydrolases"/>
    <property type="match status" value="1"/>
</dbReference>
<comment type="subcellular location">
    <subcellularLocation>
        <location evidence="1">Cell membrane</location>
        <topology evidence="1">Peripheral membrane protein</topology>
    </subcellularLocation>
</comment>
<dbReference type="PROSITE" id="PS50893">
    <property type="entry name" value="ABC_TRANSPORTER_2"/>
    <property type="match status" value="1"/>
</dbReference>
<dbReference type="InterPro" id="IPR050388">
    <property type="entry name" value="ABC_Ni/Peptide_Import"/>
</dbReference>
<dbReference type="GO" id="GO:0005886">
    <property type="term" value="C:plasma membrane"/>
    <property type="evidence" value="ECO:0007669"/>
    <property type="project" value="UniProtKB-SubCell"/>
</dbReference>
<organism evidence="9 10">
    <name type="scientific">Ligilactobacillus apodemi DSM 16634 = JCM 16172</name>
    <dbReference type="NCBI Taxonomy" id="1423724"/>
    <lineage>
        <taxon>Bacteria</taxon>
        <taxon>Bacillati</taxon>
        <taxon>Bacillota</taxon>
        <taxon>Bacilli</taxon>
        <taxon>Lactobacillales</taxon>
        <taxon>Lactobacillaceae</taxon>
        <taxon>Ligilactobacillus</taxon>
    </lineage>
</organism>
<feature type="domain" description="ABC transporter" evidence="8">
    <location>
        <begin position="8"/>
        <end position="256"/>
    </location>
</feature>
<dbReference type="Pfam" id="PF00005">
    <property type="entry name" value="ABC_tran"/>
    <property type="match status" value="1"/>
</dbReference>
<evidence type="ECO:0000256" key="1">
    <source>
        <dbReference type="ARBA" id="ARBA00004202"/>
    </source>
</evidence>
<dbReference type="SMART" id="SM00382">
    <property type="entry name" value="AAA"/>
    <property type="match status" value="1"/>
</dbReference>
<keyword evidence="5" id="KW-0547">Nucleotide-binding</keyword>
<dbReference type="GO" id="GO:0016887">
    <property type="term" value="F:ATP hydrolysis activity"/>
    <property type="evidence" value="ECO:0007669"/>
    <property type="project" value="InterPro"/>
</dbReference>
<keyword evidence="6 9" id="KW-0067">ATP-binding</keyword>